<reference evidence="3 4" key="1">
    <citation type="submission" date="2022-06" db="EMBL/GenBank/DDBJ databases">
        <title>Rhizosaccharibacter gen. nov. sp. nov. KSS12, endophytic bacteria isolated from sugarcane.</title>
        <authorList>
            <person name="Pitiwittayakul N."/>
        </authorList>
    </citation>
    <scope>NUCLEOTIDE SEQUENCE [LARGE SCALE GENOMIC DNA]</scope>
    <source>
        <strain evidence="3 4">KSS12</strain>
    </source>
</reference>
<gene>
    <name evidence="3" type="ORF">NFI88_07730</name>
</gene>
<dbReference type="InterPro" id="IPR011042">
    <property type="entry name" value="6-blade_b-propeller_TolB-like"/>
</dbReference>
<dbReference type="InterPro" id="IPR013658">
    <property type="entry name" value="SGL"/>
</dbReference>
<evidence type="ECO:0000313" key="3">
    <source>
        <dbReference type="EMBL" id="MCQ8240728.1"/>
    </source>
</evidence>
<dbReference type="PANTHER" id="PTHR47572">
    <property type="entry name" value="LIPOPROTEIN-RELATED"/>
    <property type="match status" value="1"/>
</dbReference>
<dbReference type="Proteomes" id="UP001524547">
    <property type="component" value="Unassembled WGS sequence"/>
</dbReference>
<name>A0ABT1VWL8_9PROT</name>
<dbReference type="SUPFAM" id="SSF63829">
    <property type="entry name" value="Calcium-dependent phosphotriesterase"/>
    <property type="match status" value="1"/>
</dbReference>
<comment type="caution">
    <text evidence="3">The sequence shown here is derived from an EMBL/GenBank/DDBJ whole genome shotgun (WGS) entry which is preliminary data.</text>
</comment>
<dbReference type="Pfam" id="PF08450">
    <property type="entry name" value="SGL"/>
    <property type="match status" value="1"/>
</dbReference>
<evidence type="ECO:0000259" key="2">
    <source>
        <dbReference type="Pfam" id="PF08450"/>
    </source>
</evidence>
<evidence type="ECO:0000313" key="4">
    <source>
        <dbReference type="Proteomes" id="UP001524547"/>
    </source>
</evidence>
<sequence>MDTGEGRPAAHIAMTGFEILDPRFERFVLFHAPLEKLAGGFRWAEGPVWFADHRCLLFSDIPNNRIMRWSEATGLSVFREPSDYSNGHTRDREGRLISCLHGRSALVRTEHDGSITVLADRFEGRRLNSPNDVVVKRDGTIWFTDPHYGIAMDYEGGGRRDEELPCRLYRLDPATGGIEVAADGFACPNGLSFSPDETRLYVADTGRIEDADADRHIRVYDVGPDNRLSGERLFHRVSPGAADGFRCDEHGNLWTSAGDGVHCLSPDGTLLGKVRVPEIVANLCFGDRHRSRLFICGTTSLYAVWLNLRGA</sequence>
<accession>A0ABT1VWL8</accession>
<keyword evidence="1" id="KW-0378">Hydrolase</keyword>
<dbReference type="RefSeq" id="WP_422919469.1">
    <property type="nucleotide sequence ID" value="NZ_JAMZEJ010000004.1"/>
</dbReference>
<organism evidence="3 4">
    <name type="scientific">Rhizosaccharibacter radicis</name>
    <dbReference type="NCBI Taxonomy" id="2782605"/>
    <lineage>
        <taxon>Bacteria</taxon>
        <taxon>Pseudomonadati</taxon>
        <taxon>Pseudomonadota</taxon>
        <taxon>Alphaproteobacteria</taxon>
        <taxon>Acetobacterales</taxon>
        <taxon>Acetobacteraceae</taxon>
        <taxon>Rhizosaccharibacter</taxon>
    </lineage>
</organism>
<dbReference type="InterPro" id="IPR005511">
    <property type="entry name" value="SMP-30"/>
</dbReference>
<dbReference type="EMBL" id="JAMZEJ010000004">
    <property type="protein sequence ID" value="MCQ8240728.1"/>
    <property type="molecule type" value="Genomic_DNA"/>
</dbReference>
<feature type="domain" description="SMP-30/Gluconolactonase/LRE-like region" evidence="2">
    <location>
        <begin position="43"/>
        <end position="296"/>
    </location>
</feature>
<dbReference type="PANTHER" id="PTHR47572:SF4">
    <property type="entry name" value="LACTONASE DRP35"/>
    <property type="match status" value="1"/>
</dbReference>
<proteinExistence type="predicted"/>
<evidence type="ECO:0000256" key="1">
    <source>
        <dbReference type="ARBA" id="ARBA00022801"/>
    </source>
</evidence>
<dbReference type="InterPro" id="IPR051262">
    <property type="entry name" value="SMP-30/CGR1_Lactonase"/>
</dbReference>
<dbReference type="PRINTS" id="PR01790">
    <property type="entry name" value="SMP30FAMILY"/>
</dbReference>
<dbReference type="Gene3D" id="2.120.10.30">
    <property type="entry name" value="TolB, C-terminal domain"/>
    <property type="match status" value="1"/>
</dbReference>
<keyword evidence="4" id="KW-1185">Reference proteome</keyword>
<protein>
    <submittedName>
        <fullName evidence="3">SMP-30/gluconolactonase/LRE family protein</fullName>
    </submittedName>
</protein>